<keyword evidence="2" id="KW-1185">Reference proteome</keyword>
<evidence type="ECO:0000313" key="1">
    <source>
        <dbReference type="EMBL" id="KAL3312221.1"/>
    </source>
</evidence>
<organism evidence="1 2">
    <name type="scientific">Cichlidogyrus casuarinus</name>
    <dbReference type="NCBI Taxonomy" id="1844966"/>
    <lineage>
        <taxon>Eukaryota</taxon>
        <taxon>Metazoa</taxon>
        <taxon>Spiralia</taxon>
        <taxon>Lophotrochozoa</taxon>
        <taxon>Platyhelminthes</taxon>
        <taxon>Monogenea</taxon>
        <taxon>Monopisthocotylea</taxon>
        <taxon>Dactylogyridea</taxon>
        <taxon>Ancyrocephalidae</taxon>
        <taxon>Cichlidogyrus</taxon>
    </lineage>
</organism>
<dbReference type="EMBL" id="JBJKFK010001793">
    <property type="protein sequence ID" value="KAL3312221.1"/>
    <property type="molecule type" value="Genomic_DNA"/>
</dbReference>
<dbReference type="Proteomes" id="UP001626550">
    <property type="component" value="Unassembled WGS sequence"/>
</dbReference>
<comment type="caution">
    <text evidence="1">The sequence shown here is derived from an EMBL/GenBank/DDBJ whole genome shotgun (WGS) entry which is preliminary data.</text>
</comment>
<accession>A0ABD2Q0J2</accession>
<evidence type="ECO:0000313" key="2">
    <source>
        <dbReference type="Proteomes" id="UP001626550"/>
    </source>
</evidence>
<protein>
    <submittedName>
        <fullName evidence="1">5'-3' exoribonuclease 1</fullName>
    </submittedName>
</protein>
<dbReference type="AlphaFoldDB" id="A0ABD2Q0J2"/>
<proteinExistence type="predicted"/>
<sequence length="248" mass="27835">MDAADDLGNSARKILGRPIRIKWPHSVTSLPVRIIFGSDVYELPDLNCEPLLPRQAAPNLIHYKLSPDDPNTMKHEWLSQPWVKDRIEFLQKQMTIRRGVCLETPPNGLIFCRQLQSWHPSTYYLRRNASSLTKTGFVGANRSAMAVEDYTLYAETLYVELLNFASPELPVILPATVASTALPLHSTDESSYLQLIDQPLPLSSLFAPGQLVISVDYAYFATLAEVTITKAFFSSLSYNSQLYILAIS</sequence>
<reference evidence="1 2" key="1">
    <citation type="submission" date="2024-11" db="EMBL/GenBank/DDBJ databases">
        <title>Adaptive evolution of stress response genes in parasites aligns with host niche diversity.</title>
        <authorList>
            <person name="Hahn C."/>
            <person name="Resl P."/>
        </authorList>
    </citation>
    <scope>NUCLEOTIDE SEQUENCE [LARGE SCALE GENOMIC DNA]</scope>
    <source>
        <strain evidence="1">EGGRZ-B1_66</strain>
        <tissue evidence="1">Body</tissue>
    </source>
</reference>
<gene>
    <name evidence="1" type="primary">XRN1_1</name>
    <name evidence="1" type="ORF">Ciccas_009189</name>
</gene>
<name>A0ABD2Q0J2_9PLAT</name>